<gene>
    <name evidence="1" type="ordered locus">MODMU_0423</name>
</gene>
<dbReference type="Proteomes" id="UP000006461">
    <property type="component" value="Chromosome"/>
</dbReference>
<dbReference type="KEGG" id="mmar:MODMU_0423"/>
<dbReference type="AlphaFoldDB" id="I4ER68"/>
<dbReference type="EMBL" id="FO203431">
    <property type="protein sequence ID" value="CCH85881.1"/>
    <property type="molecule type" value="Genomic_DNA"/>
</dbReference>
<name>I4ER68_MODI5</name>
<protein>
    <submittedName>
        <fullName evidence="1">Uncharacterized protein</fullName>
    </submittedName>
</protein>
<evidence type="ECO:0000313" key="1">
    <source>
        <dbReference type="EMBL" id="CCH85881.1"/>
    </source>
</evidence>
<accession>I4ER68</accession>
<sequence>MRVSTDTSPARHLHVVPDLVAAPVQPVQRRKAPRKCRTQLCTCAHAREAHDHYRSGSDCGMCDCYRFDRSGPRFQLRA</sequence>
<proteinExistence type="predicted"/>
<keyword evidence="2" id="KW-1185">Reference proteome</keyword>
<reference evidence="1 2" key="1">
    <citation type="journal article" date="2012" name="J. Bacteriol.">
        <title>Genome Sequence of Radiation-Resistant Modestobacter marinus Strain BC501, a Representative Actinobacterium That Thrives on Calcareous Stone Surfaces.</title>
        <authorList>
            <person name="Normand P."/>
            <person name="Gury J."/>
            <person name="Pujic P."/>
            <person name="Chouaia B."/>
            <person name="Crotti E."/>
            <person name="Brusetti L."/>
            <person name="Daffonchio D."/>
            <person name="Vacherie B."/>
            <person name="Barbe V."/>
            <person name="Medigue C."/>
            <person name="Calteau A."/>
            <person name="Ghodhbane-Gtari F."/>
            <person name="Essoussi I."/>
            <person name="Nouioui I."/>
            <person name="Abbassi-Ghozzi I."/>
            <person name="Gtari M."/>
        </authorList>
    </citation>
    <scope>NUCLEOTIDE SEQUENCE [LARGE SCALE GENOMIC DNA]</scope>
    <source>
        <strain evidence="2">BC 501</strain>
    </source>
</reference>
<evidence type="ECO:0000313" key="2">
    <source>
        <dbReference type="Proteomes" id="UP000006461"/>
    </source>
</evidence>
<dbReference type="HOGENOM" id="CLU_2618119_0_0_11"/>
<organism evidence="1 2">
    <name type="scientific">Modestobacter italicus (strain DSM 44449 / CECT 9708 / BC 501)</name>
    <dbReference type="NCBI Taxonomy" id="2732864"/>
    <lineage>
        <taxon>Bacteria</taxon>
        <taxon>Bacillati</taxon>
        <taxon>Actinomycetota</taxon>
        <taxon>Actinomycetes</taxon>
        <taxon>Geodermatophilales</taxon>
        <taxon>Geodermatophilaceae</taxon>
        <taxon>Modestobacter</taxon>
    </lineage>
</organism>